<dbReference type="PANTHER" id="PTHR34410">
    <property type="entry name" value="INTRON-ENCODED HOMING ENDONUCLEASE, PUTATIVE-RELATED"/>
    <property type="match status" value="1"/>
</dbReference>
<evidence type="ECO:0000313" key="2">
    <source>
        <dbReference type="Proteomes" id="UP001386955"/>
    </source>
</evidence>
<keyword evidence="2" id="KW-1185">Reference proteome</keyword>
<comment type="caution">
    <text evidence="1">The sequence shown here is derived from an EMBL/GenBank/DDBJ whole genome shotgun (WGS) entry which is preliminary data.</text>
</comment>
<reference evidence="1 2" key="1">
    <citation type="submission" date="2024-01" db="EMBL/GenBank/DDBJ databases">
        <title>The genomes of 5 underutilized Papilionoideae crops provide insights into root nodulation and disease resistanc.</title>
        <authorList>
            <person name="Jiang F."/>
        </authorList>
    </citation>
    <scope>NUCLEOTIDE SEQUENCE [LARGE SCALE GENOMIC DNA]</scope>
    <source>
        <strain evidence="1">DUOXIRENSHENG_FW03</strain>
        <tissue evidence="1">Leaves</tissue>
    </source>
</reference>
<dbReference type="EMBL" id="JAYMYS010000008">
    <property type="protein sequence ID" value="KAK7384758.1"/>
    <property type="molecule type" value="Genomic_DNA"/>
</dbReference>
<name>A0AAN9RWL1_PSOTE</name>
<organism evidence="1 2">
    <name type="scientific">Psophocarpus tetragonolobus</name>
    <name type="common">Winged bean</name>
    <name type="synonym">Dolichos tetragonolobus</name>
    <dbReference type="NCBI Taxonomy" id="3891"/>
    <lineage>
        <taxon>Eukaryota</taxon>
        <taxon>Viridiplantae</taxon>
        <taxon>Streptophyta</taxon>
        <taxon>Embryophyta</taxon>
        <taxon>Tracheophyta</taxon>
        <taxon>Spermatophyta</taxon>
        <taxon>Magnoliopsida</taxon>
        <taxon>eudicotyledons</taxon>
        <taxon>Gunneridae</taxon>
        <taxon>Pentapetalae</taxon>
        <taxon>rosids</taxon>
        <taxon>fabids</taxon>
        <taxon>Fabales</taxon>
        <taxon>Fabaceae</taxon>
        <taxon>Papilionoideae</taxon>
        <taxon>50 kb inversion clade</taxon>
        <taxon>NPAAA clade</taxon>
        <taxon>indigoferoid/millettioid clade</taxon>
        <taxon>Phaseoleae</taxon>
        <taxon>Psophocarpus</taxon>
    </lineage>
</organism>
<sequence length="244" mass="26756">METRSWTLGWVDQSTSGVHQSARPFCWRCVPGLNWPGRASGAVTLKKLETPLGPYEKSKSLGSGRSMVARLKLKGIDGRALPGGEPAAEFDSTRGNLPIGGAICLVNSVNERDLGRNLSGCHTSLPSLIYIYMKMSRKAAVLCWEGVCWPPVIVVSRLVENRVRGRVRAMIIWWMSTARDQSRACICRSQVRRVWRSILSGGPGPSPLEEDTREGESPVVPGPCRTTRRCRRVGLFGNAAPIGK</sequence>
<accession>A0AAN9RWL1</accession>
<proteinExistence type="predicted"/>
<protein>
    <submittedName>
        <fullName evidence="1">Uncharacterized protein</fullName>
    </submittedName>
</protein>
<evidence type="ECO:0000313" key="1">
    <source>
        <dbReference type="EMBL" id="KAK7384758.1"/>
    </source>
</evidence>
<dbReference type="Proteomes" id="UP001386955">
    <property type="component" value="Unassembled WGS sequence"/>
</dbReference>
<gene>
    <name evidence="1" type="ORF">VNO78_30459</name>
</gene>
<dbReference type="AlphaFoldDB" id="A0AAN9RWL1"/>
<dbReference type="PANTHER" id="PTHR34410:SF2">
    <property type="entry name" value="RRNA INTRON-ENCODED HOMING ENDONUCLEASE"/>
    <property type="match status" value="1"/>
</dbReference>